<dbReference type="SUPFAM" id="SSF103084">
    <property type="entry name" value="Holliday junction resolvase RusA"/>
    <property type="match status" value="1"/>
</dbReference>
<dbReference type="Gene3D" id="3.30.1330.70">
    <property type="entry name" value="Holliday junction resolvase RusA"/>
    <property type="match status" value="1"/>
</dbReference>
<protein>
    <submittedName>
        <fullName evidence="1">Endodeoxyribonuclease</fullName>
    </submittedName>
</protein>
<dbReference type="InterPro" id="IPR008822">
    <property type="entry name" value="Endonuclease_RusA-like"/>
</dbReference>
<sequence length="149" mass="17203">MIGEPLSFNLFIPGIPASKGSYRPITGRSRTTGKPVTRLIPMDKKERPWRDHVRDTILSHKHPTIPPNSYVTIETTFYLPRPKTIPPHKRKHPTVKPDIDKLQRALYDAITETHIWHDDCQITDVTSHKRYADNTTTGVFLTITWEPNQ</sequence>
<dbReference type="InterPro" id="IPR036614">
    <property type="entry name" value="RusA-like_sf"/>
</dbReference>
<dbReference type="Proteomes" id="UP001158726">
    <property type="component" value="Segment"/>
</dbReference>
<reference evidence="1" key="1">
    <citation type="submission" date="2022-07" db="EMBL/GenBank/DDBJ databases">
        <authorList>
            <person name="Nishijima S."/>
        </authorList>
    </citation>
    <scope>NUCLEOTIDE SEQUENCE</scope>
    <source>
        <strain evidence="1">3465_136698</strain>
    </source>
</reference>
<evidence type="ECO:0000313" key="2">
    <source>
        <dbReference type="Proteomes" id="UP001158726"/>
    </source>
</evidence>
<dbReference type="EMBL" id="OP072641">
    <property type="protein sequence ID" value="UVX66886.1"/>
    <property type="molecule type" value="Genomic_DNA"/>
</dbReference>
<keyword evidence="2" id="KW-1185">Reference proteome</keyword>
<accession>A0ABY5TVG4</accession>
<name>A0ABY5TVG4_9VIRU</name>
<proteinExistence type="predicted"/>
<organism evidence="1 2">
    <name type="scientific">Bacteriophage sp</name>
    <dbReference type="NCBI Taxonomy" id="38018"/>
    <lineage>
        <taxon>Viruses</taxon>
    </lineage>
</organism>
<dbReference type="Pfam" id="PF05866">
    <property type="entry name" value="RusA"/>
    <property type="match status" value="1"/>
</dbReference>
<evidence type="ECO:0000313" key="1">
    <source>
        <dbReference type="EMBL" id="UVX66886.1"/>
    </source>
</evidence>